<dbReference type="AlphaFoldDB" id="A0A7G9QSC3"/>
<evidence type="ECO:0008006" key="3">
    <source>
        <dbReference type="Google" id="ProtNLM"/>
    </source>
</evidence>
<dbReference type="RefSeq" id="WP_187570010.1">
    <property type="nucleotide sequence ID" value="NZ_CP060711.1"/>
</dbReference>
<dbReference type="PANTHER" id="PTHR39431">
    <property type="entry name" value="FRPA/C-RELATED PROTEIN"/>
    <property type="match status" value="1"/>
</dbReference>
<reference evidence="1 2" key="1">
    <citation type="submission" date="2020-08" db="EMBL/GenBank/DDBJ databases">
        <title>Genome sequence of Thermomonas brevis KACC 16975T.</title>
        <authorList>
            <person name="Hyun D.-W."/>
            <person name="Bae J.-W."/>
        </authorList>
    </citation>
    <scope>NUCLEOTIDE SEQUENCE [LARGE SCALE GENOMIC DNA]</scope>
    <source>
        <strain evidence="1 2">KACC 16975</strain>
    </source>
</reference>
<sequence>MIVSGSTLQLTGSHASLEYQRRQESLNAWRDGPNGRQRLQYESTSESLRMKAGGMQVTLSQQALRPPVSAAPTAVQTAPAANATSPAGDADASVDDIADLKVTLVRLLVEQITGRAMEVFDAGDLDATAAQVPPELSEAASKLGTTQRPAAGSGNAGWGATYTLDETRFESETTQFTAQGIVRTADGKEIALSLELNMSREFASRTSLSVRAGDALKDPLVINFGGTAAQLSQTTFKFDLDVDGKADDMRFVAPGSGFLALDRNGNGRIDDGSELFGAASGDGFADLARYDDDGNGWIDERDAVFSRLRVWTRDGSGKDQLVGLQQQGVGALYLGKADTPFSLKDNANALQGAVRASGLYLREDGGAGTLQQLDLVV</sequence>
<evidence type="ECO:0000313" key="1">
    <source>
        <dbReference type="EMBL" id="QNN46248.1"/>
    </source>
</evidence>
<evidence type="ECO:0000313" key="2">
    <source>
        <dbReference type="Proteomes" id="UP000515977"/>
    </source>
</evidence>
<organism evidence="1 2">
    <name type="scientific">Thermomonas brevis</name>
    <dbReference type="NCBI Taxonomy" id="215691"/>
    <lineage>
        <taxon>Bacteria</taxon>
        <taxon>Pseudomonadati</taxon>
        <taxon>Pseudomonadota</taxon>
        <taxon>Gammaproteobacteria</taxon>
        <taxon>Lysobacterales</taxon>
        <taxon>Lysobacteraceae</taxon>
        <taxon>Thermomonas</taxon>
    </lineage>
</organism>
<name>A0A7G9QSC3_9GAMM</name>
<protein>
    <recommendedName>
        <fullName evidence="3">VCBS repeat-containing protein</fullName>
    </recommendedName>
</protein>
<dbReference type="EMBL" id="CP060711">
    <property type="protein sequence ID" value="QNN46248.1"/>
    <property type="molecule type" value="Genomic_DNA"/>
</dbReference>
<accession>A0A7G9QSC3</accession>
<dbReference type="PANTHER" id="PTHR39431:SF1">
    <property type="entry name" value="FRPA_C-RELATED PROTEIN"/>
    <property type="match status" value="1"/>
</dbReference>
<gene>
    <name evidence="1" type="ORF">H9L17_13910</name>
</gene>
<proteinExistence type="predicted"/>
<dbReference type="Proteomes" id="UP000515977">
    <property type="component" value="Chromosome"/>
</dbReference>
<dbReference type="KEGG" id="tbv:H9L17_13910"/>
<keyword evidence="2" id="KW-1185">Reference proteome</keyword>